<evidence type="ECO:0000313" key="2">
    <source>
        <dbReference type="Proteomes" id="UP001352852"/>
    </source>
</evidence>
<organism evidence="1 2">
    <name type="scientific">Characodon lateralis</name>
    <dbReference type="NCBI Taxonomy" id="208331"/>
    <lineage>
        <taxon>Eukaryota</taxon>
        <taxon>Metazoa</taxon>
        <taxon>Chordata</taxon>
        <taxon>Craniata</taxon>
        <taxon>Vertebrata</taxon>
        <taxon>Euteleostomi</taxon>
        <taxon>Actinopterygii</taxon>
        <taxon>Neopterygii</taxon>
        <taxon>Teleostei</taxon>
        <taxon>Neoteleostei</taxon>
        <taxon>Acanthomorphata</taxon>
        <taxon>Ovalentaria</taxon>
        <taxon>Atherinomorphae</taxon>
        <taxon>Cyprinodontiformes</taxon>
        <taxon>Goodeidae</taxon>
        <taxon>Characodon</taxon>
    </lineage>
</organism>
<gene>
    <name evidence="1" type="ORF">CHARACLAT_004332</name>
</gene>
<proteinExistence type="predicted"/>
<accession>A0ABU7CNL2</accession>
<sequence length="88" mass="10057">MSSVYTGAVHFFHWYRQPVGLFEHCCHLVTGGLFIVQDRVETPRRRSRGTAERGADRHRLVLADLTEGCVRSTEVCAWPDTAEIRLKT</sequence>
<keyword evidence="2" id="KW-1185">Reference proteome</keyword>
<name>A0ABU7CNL2_9TELE</name>
<reference evidence="1 2" key="1">
    <citation type="submission" date="2021-06" db="EMBL/GenBank/DDBJ databases">
        <authorList>
            <person name="Palmer J.M."/>
        </authorList>
    </citation>
    <scope>NUCLEOTIDE SEQUENCE [LARGE SCALE GENOMIC DNA]</scope>
    <source>
        <strain evidence="1 2">CL_MEX2019</strain>
        <tissue evidence="1">Muscle</tissue>
    </source>
</reference>
<comment type="caution">
    <text evidence="1">The sequence shown here is derived from an EMBL/GenBank/DDBJ whole genome shotgun (WGS) entry which is preliminary data.</text>
</comment>
<protein>
    <submittedName>
        <fullName evidence="1">Uncharacterized protein</fullName>
    </submittedName>
</protein>
<dbReference type="EMBL" id="JAHUTJ010000197">
    <property type="protein sequence ID" value="MED6263414.1"/>
    <property type="molecule type" value="Genomic_DNA"/>
</dbReference>
<evidence type="ECO:0000313" key="1">
    <source>
        <dbReference type="EMBL" id="MED6263414.1"/>
    </source>
</evidence>
<dbReference type="Proteomes" id="UP001352852">
    <property type="component" value="Unassembled WGS sequence"/>
</dbReference>